<gene>
    <name evidence="1" type="ORF">V1633_30855</name>
</gene>
<dbReference type="Proteomes" id="UP001332243">
    <property type="component" value="Unassembled WGS sequence"/>
</dbReference>
<name>A0ABU7S263_9ACTN</name>
<sequence>MGGEWAIVSEDEALARLGAERTVVRGDAVTFAKGADGTVVIIVDAGDRPSGNAVAGERAITLHEPFPDGVLEWLSPAGWSHPPFYALVRLTEGCLELGEVSESFSVGGSGGLRCELNWDAKLPPELLDRVRPVADTPLPGVEWLAHLPDDPGAALRDFLTGWYADLPAAAPFPVPAVPIPPALQAFYDLAAGRVDILGQQDAIYPPDRLEIGGEDDDRIIIGVENQGVWEILIGRDDPDPTVYHHYGAGGDPVVAERGSLGAYLLLFSLTEAAVTSPVTGHAILDNQQLERFTRHLIPVPLQPLAVPADPTHLYVAPGLVALTAGLHGDGTHVFVGGRQRASLRAARDWTTAWSRFNG</sequence>
<comment type="caution">
    <text evidence="1">The sequence shown here is derived from an EMBL/GenBank/DDBJ whole genome shotgun (WGS) entry which is preliminary data.</text>
</comment>
<organism evidence="1 2">
    <name type="scientific">Plantactinospora sonchi</name>
    <dbReference type="NCBI Taxonomy" id="1544735"/>
    <lineage>
        <taxon>Bacteria</taxon>
        <taxon>Bacillati</taxon>
        <taxon>Actinomycetota</taxon>
        <taxon>Actinomycetes</taxon>
        <taxon>Micromonosporales</taxon>
        <taxon>Micromonosporaceae</taxon>
        <taxon>Plantactinospora</taxon>
    </lineage>
</organism>
<dbReference type="RefSeq" id="WP_331217828.1">
    <property type="nucleotide sequence ID" value="NZ_JAZGQK010000032.1"/>
</dbReference>
<accession>A0ABU7S263</accession>
<proteinExistence type="predicted"/>
<reference evidence="1 2" key="1">
    <citation type="submission" date="2024-01" db="EMBL/GenBank/DDBJ databases">
        <title>Genome insights into Plantactinospora sonchi sp. nov.</title>
        <authorList>
            <person name="Wang L."/>
        </authorList>
    </citation>
    <scope>NUCLEOTIDE SEQUENCE [LARGE SCALE GENOMIC DNA]</scope>
    <source>
        <strain evidence="1 2">NEAU-QY2</strain>
    </source>
</reference>
<evidence type="ECO:0000313" key="1">
    <source>
        <dbReference type="EMBL" id="MEE6262888.1"/>
    </source>
</evidence>
<keyword evidence="2" id="KW-1185">Reference proteome</keyword>
<evidence type="ECO:0000313" key="2">
    <source>
        <dbReference type="Proteomes" id="UP001332243"/>
    </source>
</evidence>
<protein>
    <submittedName>
        <fullName evidence="1">Uncharacterized protein</fullName>
    </submittedName>
</protein>
<dbReference type="EMBL" id="JAZGQK010000032">
    <property type="protein sequence ID" value="MEE6262888.1"/>
    <property type="molecule type" value="Genomic_DNA"/>
</dbReference>